<dbReference type="GO" id="GO:0031640">
    <property type="term" value="P:killing of cells of another organism"/>
    <property type="evidence" value="ECO:0007669"/>
    <property type="project" value="UniProtKB-KW"/>
</dbReference>
<dbReference type="EMBL" id="DVHI01000084">
    <property type="protein sequence ID" value="HIR63270.1"/>
    <property type="molecule type" value="Genomic_DNA"/>
</dbReference>
<dbReference type="AlphaFoldDB" id="A0A9D1E1T9"/>
<comment type="caution">
    <text evidence="7">The sequence shown here is derived from an EMBL/GenBank/DDBJ whole genome shotgun (WGS) entry which is preliminary data.</text>
</comment>
<keyword evidence="2" id="KW-0081">Bacteriolytic enzyme</keyword>
<dbReference type="PROSITE" id="PS51782">
    <property type="entry name" value="LYSM"/>
    <property type="match status" value="2"/>
</dbReference>
<evidence type="ECO:0000256" key="5">
    <source>
        <dbReference type="SAM" id="Phobius"/>
    </source>
</evidence>
<feature type="domain" description="LysM" evidence="6">
    <location>
        <begin position="231"/>
        <end position="275"/>
    </location>
</feature>
<accession>A0A9D1E1T9</accession>
<gene>
    <name evidence="7" type="ORF">IAC94_07095</name>
</gene>
<keyword evidence="3" id="KW-0378">Hydrolase</keyword>
<keyword evidence="5" id="KW-1133">Transmembrane helix</keyword>
<sequence>MIQTLHFKKIQALITGAVAAAVLILTALPGYSQQQQTREEYIEKYKDAAIQYMKTHGIPASITLAQGCLESANGNSDLAVRANNHFGIKCHNDWKGPTYYKKGDDPGKSCYRKYRSASESFKDHSDFLRYGQRYAFLFDLQITDYKGWSHGLKKAGYATDPKYAQKLIKIIEDYQLYRFDREIYAKAEKKPDLLPPSPSQLQQVMELNPAKNSLLYKYSRNRTIYVRNGVSFILAGDLDTYESIAEEYNLFTGELLRFNDLKKSRDLVPGTVVYLQRKKGKAQKHLEIHIAVEGDTYYDVSQKYGVRMKKLFKYNDYKSGDILHIGDEIFLRRHR</sequence>
<dbReference type="Gene3D" id="1.10.530.10">
    <property type="match status" value="1"/>
</dbReference>
<reference evidence="7" key="1">
    <citation type="submission" date="2020-10" db="EMBL/GenBank/DDBJ databases">
        <authorList>
            <person name="Gilroy R."/>
        </authorList>
    </citation>
    <scope>NUCLEOTIDE SEQUENCE</scope>
    <source>
        <strain evidence="7">ChiHjej13B12-12457</strain>
    </source>
</reference>
<evidence type="ECO:0000259" key="6">
    <source>
        <dbReference type="PROSITE" id="PS51782"/>
    </source>
</evidence>
<dbReference type="InterPro" id="IPR018392">
    <property type="entry name" value="LysM"/>
</dbReference>
<dbReference type="InterPro" id="IPR036779">
    <property type="entry name" value="LysM_dom_sf"/>
</dbReference>
<evidence type="ECO:0000256" key="4">
    <source>
        <dbReference type="ARBA" id="ARBA00032108"/>
    </source>
</evidence>
<dbReference type="SUPFAM" id="SSF54106">
    <property type="entry name" value="LysM domain"/>
    <property type="match status" value="1"/>
</dbReference>
<feature type="domain" description="LysM" evidence="6">
    <location>
        <begin position="287"/>
        <end position="331"/>
    </location>
</feature>
<organism evidence="7 8">
    <name type="scientific">Candidatus Coprenecus avistercoris</name>
    <dbReference type="NCBI Taxonomy" id="2840730"/>
    <lineage>
        <taxon>Bacteria</taxon>
        <taxon>Pseudomonadati</taxon>
        <taxon>Bacteroidota</taxon>
        <taxon>Bacteroidia</taxon>
        <taxon>Bacteroidales</taxon>
        <taxon>Rikenellaceae</taxon>
        <taxon>Rikenellaceae incertae sedis</taxon>
        <taxon>Candidatus Coprenecus</taxon>
    </lineage>
</organism>
<reference evidence="7" key="2">
    <citation type="journal article" date="2021" name="PeerJ">
        <title>Extensive microbial diversity within the chicken gut microbiome revealed by metagenomics and culture.</title>
        <authorList>
            <person name="Gilroy R."/>
            <person name="Ravi A."/>
            <person name="Getino M."/>
            <person name="Pursley I."/>
            <person name="Horton D.L."/>
            <person name="Alikhan N.F."/>
            <person name="Baker D."/>
            <person name="Gharbi K."/>
            <person name="Hall N."/>
            <person name="Watson M."/>
            <person name="Adriaenssens E.M."/>
            <person name="Foster-Nyarko E."/>
            <person name="Jarju S."/>
            <person name="Secka A."/>
            <person name="Antonio M."/>
            <person name="Oren A."/>
            <person name="Chaudhuri R.R."/>
            <person name="La Ragione R."/>
            <person name="Hildebrand F."/>
            <person name="Pallen M.J."/>
        </authorList>
    </citation>
    <scope>NUCLEOTIDE SEQUENCE</scope>
    <source>
        <strain evidence="7">ChiHjej13B12-12457</strain>
    </source>
</reference>
<protein>
    <recommendedName>
        <fullName evidence="4">Peptidoglycan hydrolase</fullName>
    </recommendedName>
</protein>
<dbReference type="InterPro" id="IPR002901">
    <property type="entry name" value="MGlyc_endo_b_GlcNAc-like_dom"/>
</dbReference>
<proteinExistence type="predicted"/>
<dbReference type="Pfam" id="PF01832">
    <property type="entry name" value="Glucosaminidase"/>
    <property type="match status" value="1"/>
</dbReference>
<keyword evidence="1" id="KW-0929">Antimicrobial</keyword>
<keyword evidence="5" id="KW-0812">Transmembrane</keyword>
<evidence type="ECO:0000256" key="2">
    <source>
        <dbReference type="ARBA" id="ARBA00022638"/>
    </source>
</evidence>
<dbReference type="Proteomes" id="UP000886744">
    <property type="component" value="Unassembled WGS sequence"/>
</dbReference>
<name>A0A9D1E1T9_9BACT</name>
<dbReference type="PANTHER" id="PTHR33308:SF9">
    <property type="entry name" value="PEPTIDOGLYCAN HYDROLASE FLGJ"/>
    <property type="match status" value="1"/>
</dbReference>
<dbReference type="PANTHER" id="PTHR33308">
    <property type="entry name" value="PEPTIDOGLYCAN HYDROLASE FLGJ"/>
    <property type="match status" value="1"/>
</dbReference>
<dbReference type="Gene3D" id="3.10.350.10">
    <property type="entry name" value="LysM domain"/>
    <property type="match status" value="1"/>
</dbReference>
<dbReference type="InterPro" id="IPR051056">
    <property type="entry name" value="Glycosyl_Hydrolase_73"/>
</dbReference>
<evidence type="ECO:0000256" key="1">
    <source>
        <dbReference type="ARBA" id="ARBA00022529"/>
    </source>
</evidence>
<dbReference type="GO" id="GO:0004040">
    <property type="term" value="F:amidase activity"/>
    <property type="evidence" value="ECO:0007669"/>
    <property type="project" value="InterPro"/>
</dbReference>
<evidence type="ECO:0000313" key="7">
    <source>
        <dbReference type="EMBL" id="HIR63270.1"/>
    </source>
</evidence>
<dbReference type="CDD" id="cd00118">
    <property type="entry name" value="LysM"/>
    <property type="match status" value="1"/>
</dbReference>
<dbReference type="SMART" id="SM00257">
    <property type="entry name" value="LysM"/>
    <property type="match status" value="2"/>
</dbReference>
<feature type="transmembrane region" description="Helical" evidence="5">
    <location>
        <begin position="12"/>
        <end position="31"/>
    </location>
</feature>
<evidence type="ECO:0000256" key="3">
    <source>
        <dbReference type="ARBA" id="ARBA00022801"/>
    </source>
</evidence>
<keyword evidence="5" id="KW-0472">Membrane</keyword>
<dbReference type="GO" id="GO:0042742">
    <property type="term" value="P:defense response to bacterium"/>
    <property type="evidence" value="ECO:0007669"/>
    <property type="project" value="UniProtKB-KW"/>
</dbReference>
<evidence type="ECO:0000313" key="8">
    <source>
        <dbReference type="Proteomes" id="UP000886744"/>
    </source>
</evidence>
<dbReference type="SMART" id="SM00047">
    <property type="entry name" value="LYZ2"/>
    <property type="match status" value="1"/>
</dbReference>
<dbReference type="Pfam" id="PF01476">
    <property type="entry name" value="LysM"/>
    <property type="match status" value="2"/>
</dbReference>